<accession>M7SRX1</accession>
<protein>
    <submittedName>
        <fullName evidence="7">Putative cytochrome p450 pisatin protein</fullName>
    </submittedName>
</protein>
<dbReference type="STRING" id="1287681.M7SRX1"/>
<dbReference type="SUPFAM" id="SSF48264">
    <property type="entry name" value="Cytochrome P450"/>
    <property type="match status" value="1"/>
</dbReference>
<evidence type="ECO:0000313" key="8">
    <source>
        <dbReference type="Proteomes" id="UP000012174"/>
    </source>
</evidence>
<dbReference type="PROSITE" id="PS00086">
    <property type="entry name" value="CYTOCHROME_P450"/>
    <property type="match status" value="1"/>
</dbReference>
<dbReference type="InterPro" id="IPR001128">
    <property type="entry name" value="Cyt_P450"/>
</dbReference>
<dbReference type="eggNOG" id="KOG0158">
    <property type="taxonomic scope" value="Eukaryota"/>
</dbReference>
<dbReference type="Pfam" id="PF00067">
    <property type="entry name" value="p450"/>
    <property type="match status" value="1"/>
</dbReference>
<keyword evidence="2 5" id="KW-0349">Heme</keyword>
<keyword evidence="4 5" id="KW-0408">Iron</keyword>
<evidence type="ECO:0000256" key="4">
    <source>
        <dbReference type="ARBA" id="ARBA00023004"/>
    </source>
</evidence>
<dbReference type="KEGG" id="ela:UCREL1_5765"/>
<comment type="cofactor">
    <cofactor evidence="1 5">
        <name>heme</name>
        <dbReference type="ChEBI" id="CHEBI:30413"/>
    </cofactor>
</comment>
<evidence type="ECO:0000256" key="2">
    <source>
        <dbReference type="ARBA" id="ARBA00022617"/>
    </source>
</evidence>
<dbReference type="PRINTS" id="PR00385">
    <property type="entry name" value="P450"/>
</dbReference>
<evidence type="ECO:0000256" key="6">
    <source>
        <dbReference type="RuleBase" id="RU000461"/>
    </source>
</evidence>
<dbReference type="PRINTS" id="PR00463">
    <property type="entry name" value="EP450I"/>
</dbReference>
<evidence type="ECO:0000313" key="7">
    <source>
        <dbReference type="EMBL" id="EMR67238.1"/>
    </source>
</evidence>
<organism evidence="7 8">
    <name type="scientific">Eutypa lata (strain UCR-EL1)</name>
    <name type="common">Grapevine dieback disease fungus</name>
    <name type="synonym">Eutypa armeniacae</name>
    <dbReference type="NCBI Taxonomy" id="1287681"/>
    <lineage>
        <taxon>Eukaryota</taxon>
        <taxon>Fungi</taxon>
        <taxon>Dikarya</taxon>
        <taxon>Ascomycota</taxon>
        <taxon>Pezizomycotina</taxon>
        <taxon>Sordariomycetes</taxon>
        <taxon>Xylariomycetidae</taxon>
        <taxon>Xylariales</taxon>
        <taxon>Diatrypaceae</taxon>
        <taxon>Eutypa</taxon>
    </lineage>
</organism>
<dbReference type="InterPro" id="IPR036396">
    <property type="entry name" value="Cyt_P450_sf"/>
</dbReference>
<keyword evidence="6" id="KW-0560">Oxidoreductase</keyword>
<dbReference type="InterPro" id="IPR017972">
    <property type="entry name" value="Cyt_P450_CS"/>
</dbReference>
<dbReference type="AlphaFoldDB" id="M7SRX1"/>
<dbReference type="Proteomes" id="UP000012174">
    <property type="component" value="Unassembled WGS sequence"/>
</dbReference>
<dbReference type="GO" id="GO:0020037">
    <property type="term" value="F:heme binding"/>
    <property type="evidence" value="ECO:0007669"/>
    <property type="project" value="InterPro"/>
</dbReference>
<dbReference type="PANTHER" id="PTHR24305:SF190">
    <property type="entry name" value="P450, PUTATIVE (EUROFUNG)-RELATED"/>
    <property type="match status" value="1"/>
</dbReference>
<keyword evidence="3 5" id="KW-0479">Metal-binding</keyword>
<reference evidence="8" key="1">
    <citation type="journal article" date="2013" name="Genome Announc.">
        <title>Draft genome sequence of the grapevine dieback fungus Eutypa lata UCR-EL1.</title>
        <authorList>
            <person name="Blanco-Ulate B."/>
            <person name="Rolshausen P.E."/>
            <person name="Cantu D."/>
        </authorList>
    </citation>
    <scope>NUCLEOTIDE SEQUENCE [LARGE SCALE GENOMIC DNA]</scope>
    <source>
        <strain evidence="8">UCR-EL1</strain>
    </source>
</reference>
<dbReference type="HOGENOM" id="CLU_001570_14_7_1"/>
<evidence type="ECO:0000256" key="3">
    <source>
        <dbReference type="ARBA" id="ARBA00022723"/>
    </source>
</evidence>
<comment type="similarity">
    <text evidence="6">Belongs to the cytochrome P450 family.</text>
</comment>
<evidence type="ECO:0000256" key="1">
    <source>
        <dbReference type="ARBA" id="ARBA00001971"/>
    </source>
</evidence>
<dbReference type="EMBL" id="KB706482">
    <property type="protein sequence ID" value="EMR67238.1"/>
    <property type="molecule type" value="Genomic_DNA"/>
</dbReference>
<dbReference type="InterPro" id="IPR002401">
    <property type="entry name" value="Cyt_P450_E_grp-I"/>
</dbReference>
<dbReference type="PANTHER" id="PTHR24305">
    <property type="entry name" value="CYTOCHROME P450"/>
    <property type="match status" value="1"/>
</dbReference>
<dbReference type="InterPro" id="IPR050121">
    <property type="entry name" value="Cytochrome_P450_monoxygenase"/>
</dbReference>
<dbReference type="GO" id="GO:0005506">
    <property type="term" value="F:iron ion binding"/>
    <property type="evidence" value="ECO:0007669"/>
    <property type="project" value="InterPro"/>
</dbReference>
<gene>
    <name evidence="7" type="ORF">UCREL1_5765</name>
</gene>
<evidence type="ECO:0000256" key="5">
    <source>
        <dbReference type="PIRSR" id="PIRSR602401-1"/>
    </source>
</evidence>
<feature type="binding site" description="axial binding residue" evidence="5">
    <location>
        <position position="202"/>
    </location>
    <ligand>
        <name>heme</name>
        <dbReference type="ChEBI" id="CHEBI:30413"/>
    </ligand>
    <ligandPart>
        <name>Fe</name>
        <dbReference type="ChEBI" id="CHEBI:18248"/>
    </ligandPart>
</feature>
<sequence length="265" mass="29943">MFFQRFATDKIESARREKQDLLQDGPVYMVKKFLDAQRKEDKKAMTDWDIAANAGSNIGAGSDTTAITLSTILYYMYRDKRIINRVRQEIDSLALPARPSFHEVQKLSYLQAVIKESLRVQPAAGVPLWREVPKGGAVICGQFFPEGTNIGVNSWVAHHNRDSFGSDADEFRPERWLEVAGTQAASIMEQNLAAFGFGSRTCIGKNVSLLEINKLVPVLARDFDFVFLNQHGAPERRGYVTVKNDWFVKMPHLYARITKRGQSKA</sequence>
<proteinExistence type="inferred from homology"/>
<name>M7SRX1_EUTLA</name>
<dbReference type="Gene3D" id="1.10.630.10">
    <property type="entry name" value="Cytochrome P450"/>
    <property type="match status" value="1"/>
</dbReference>
<keyword evidence="6" id="KW-0503">Monooxygenase</keyword>
<dbReference type="OrthoDB" id="3934656at2759"/>
<keyword evidence="8" id="KW-1185">Reference proteome</keyword>
<dbReference type="GO" id="GO:0004497">
    <property type="term" value="F:monooxygenase activity"/>
    <property type="evidence" value="ECO:0007669"/>
    <property type="project" value="UniProtKB-KW"/>
</dbReference>
<dbReference type="OMA" id="TERHENY"/>
<dbReference type="GO" id="GO:0016705">
    <property type="term" value="F:oxidoreductase activity, acting on paired donors, with incorporation or reduction of molecular oxygen"/>
    <property type="evidence" value="ECO:0007669"/>
    <property type="project" value="InterPro"/>
</dbReference>